<name>A0A7G3B4M0_LUTLO</name>
<proteinExistence type="predicted"/>
<dbReference type="VEuPathDB" id="VectorBase:LLONM1_006471"/>
<dbReference type="AlphaFoldDB" id="A0A7G3B4M0"/>
<dbReference type="SUPFAM" id="SSF52540">
    <property type="entry name" value="P-loop containing nucleoside triphosphate hydrolases"/>
    <property type="match status" value="1"/>
</dbReference>
<dbReference type="Gene3D" id="3.40.50.300">
    <property type="entry name" value="P-loop containing nucleotide triphosphate hydrolases"/>
    <property type="match status" value="1"/>
</dbReference>
<evidence type="ECO:0000256" key="1">
    <source>
        <dbReference type="SAM" id="MobiDB-lite"/>
    </source>
</evidence>
<dbReference type="InterPro" id="IPR027417">
    <property type="entry name" value="P-loop_NTPase"/>
</dbReference>
<dbReference type="PANTHER" id="PTHR46844:SF1">
    <property type="entry name" value="SLR5058 PROTEIN"/>
    <property type="match status" value="1"/>
</dbReference>
<feature type="compositionally biased region" description="Polar residues" evidence="1">
    <location>
        <begin position="1"/>
        <end position="10"/>
    </location>
</feature>
<accession>A0A7G3B4M0</accession>
<dbReference type="PANTHER" id="PTHR46844">
    <property type="entry name" value="SLR5058 PROTEIN"/>
    <property type="match status" value="1"/>
</dbReference>
<reference evidence="2" key="1">
    <citation type="journal article" date="2020" name="BMC">
        <title>Leishmania infection induces a limited differential gene expression in the sand fly midgut.</title>
        <authorList>
            <person name="Coutinho-Abreu I.V."/>
            <person name="Serafim T.D."/>
            <person name="Meneses C."/>
            <person name="Kamhawi S."/>
            <person name="Oliveira F."/>
            <person name="Valenzuela J.G."/>
        </authorList>
    </citation>
    <scope>NUCLEOTIDE SEQUENCE</scope>
    <source>
        <strain evidence="2">Jacobina</strain>
        <tissue evidence="2">Midgut</tissue>
    </source>
</reference>
<organism evidence="2">
    <name type="scientific">Lutzomyia longipalpis</name>
    <name type="common">Sand fly</name>
    <dbReference type="NCBI Taxonomy" id="7200"/>
    <lineage>
        <taxon>Eukaryota</taxon>
        <taxon>Metazoa</taxon>
        <taxon>Ecdysozoa</taxon>
        <taxon>Arthropoda</taxon>
        <taxon>Hexapoda</taxon>
        <taxon>Insecta</taxon>
        <taxon>Pterygota</taxon>
        <taxon>Neoptera</taxon>
        <taxon>Endopterygota</taxon>
        <taxon>Diptera</taxon>
        <taxon>Nematocera</taxon>
        <taxon>Psychodoidea</taxon>
        <taxon>Psychodidae</taxon>
        <taxon>Lutzomyia</taxon>
        <taxon>Lutzomyia</taxon>
    </lineage>
</organism>
<protein>
    <recommendedName>
        <fullName evidence="3">NACHT domain-containing protein</fullName>
    </recommendedName>
</protein>
<evidence type="ECO:0000313" key="2">
    <source>
        <dbReference type="EMBL" id="MBC1179359.1"/>
    </source>
</evidence>
<sequence>MSYNSQTSWRAPSVSSVEEAEEQPRKALLAEGTAHISKSTADHGFEYQRELMLYFCLKFNKMENCEWICAIEVVEFDKIDDIVMEFTLNGENHSYLMQAKHVLSDQKVVTLEHLLETNRQEIKNNNLKKNFALINYSEAVKKVNWPEDRIVKFFLLTNYQVDYMTTEFEGKESKSNKKKDENDKNESKKVISYKVKAPEIVDGETEEIAKLFTDIKVKDSTKFTKFPQSIELIDKTKIDDEIFLDNFTLISGLENLTNLITINNQMLEESFMSKNCITMRNAIFKAMETRKVKVVSDDPTSKEQFKEIRDPITREKFNRIILNSVIEVDLPIYTNDFLSQLPKWLDISGKSFKKLSNGVKKIYTKGNAKLVAFMLYREIMQQQSESNAHPPYCIPYSKLNALYKKALMTSERKVVVYVDSKDANEDFRKYKNAIFVIQTNVESTPNMICTFEDLTKDAQEGLKRTFVKFQGFDVKIKDLTDDKVFLTEILQEVCNANKMLEFGTKLPLDQLPKYYINRQFTLNDTVVYNKDPINEEDVFEQGQNTIIQGLGGIGKSTAMIKLAEEVKKSNPNFFVYFGDLKTYSKIFSYAQSGNINIIGPNDAKMPNTKNIDAWQFVLDYFIGFYEKEKKSEQSPAGMHLGETEREQKLQKSLLEVYLKEENPKIILFLDGFDEISPLYTAQVIQIINGLKQRKVQMFVSSQSHLKKIMKELKFEGNYTLEPYTKHMQSDFLRLYWTNYLEEKQLNDALMEKVDRNNINVYTKKFFKMCYRSMLTNITPSIPLMLNILADIYKDECIEFCMKTHRGKSKGKKWKKTH</sequence>
<evidence type="ECO:0008006" key="3">
    <source>
        <dbReference type="Google" id="ProtNLM"/>
    </source>
</evidence>
<feature type="region of interest" description="Disordered" evidence="1">
    <location>
        <begin position="1"/>
        <end position="22"/>
    </location>
</feature>
<dbReference type="EMBL" id="GITU01010656">
    <property type="protein sequence ID" value="MBC1179359.1"/>
    <property type="molecule type" value="Transcribed_RNA"/>
</dbReference>